<sequence length="477" mass="51596">MSETPTPSRGVLLRAKNGDVIGFDETGLRLRLADEVIADIASRLPQLGSAQEVDPAVLGDIDAWDVKVIANEYVFSARLAGEQGVRKFRRPIQSDGMPDTIANPSGALFAMFGLGGARRTTGQAHDLRFPWHVVTAGDDLGATGNAGSDTNLETSALYCLPEQTRDSLIADEIVARRQEAYRALPVIFSRSESDNSGCIADLAVGIGMSNLTQSVKNFVSAARRLGLPPKVLGVGLEFTLEDVLSSEAEWQSGIFKIMDAVCDLFSDQGLRKPLFVSVFDAGTQNISDHTTIRAQWALSWNSGSHDFVFSAPSYMFPLDTYGRPTLDACLQMAEMDASAVEALNEDQTWSCPVLLLAEREDDPTIIRCRGQAETKFVLDSDDPLNSGDACGFQFENDDAGAKIIAVQVAADDPNDVLITCDKPPQGTNLTLLYAIGHTPSNDGMPANRGALRDRWSLKSRTGVRLHRWALPAALPVH</sequence>
<organism evidence="1 2">
    <name type="scientific">Shimia litoralis</name>
    <dbReference type="NCBI Taxonomy" id="420403"/>
    <lineage>
        <taxon>Bacteria</taxon>
        <taxon>Pseudomonadati</taxon>
        <taxon>Pseudomonadota</taxon>
        <taxon>Alphaproteobacteria</taxon>
        <taxon>Rhodobacterales</taxon>
        <taxon>Roseobacteraceae</taxon>
    </lineage>
</organism>
<dbReference type="OrthoDB" id="7801628at2"/>
<dbReference type="EMBL" id="SULI01000024">
    <property type="protein sequence ID" value="TKZ17254.1"/>
    <property type="molecule type" value="Genomic_DNA"/>
</dbReference>
<dbReference type="Proteomes" id="UP000306575">
    <property type="component" value="Unassembled WGS sequence"/>
</dbReference>
<name>A0A4U7MY72_9RHOB</name>
<reference evidence="1 2" key="1">
    <citation type="submission" date="2019-04" db="EMBL/GenBank/DDBJ databases">
        <title>Genome sequence of Pelagicola litoralis CL-ES2.</title>
        <authorList>
            <person name="Cao J."/>
        </authorList>
    </citation>
    <scope>NUCLEOTIDE SEQUENCE [LARGE SCALE GENOMIC DNA]</scope>
    <source>
        <strain evidence="1 2">CL-ES2</strain>
    </source>
</reference>
<evidence type="ECO:0000313" key="2">
    <source>
        <dbReference type="Proteomes" id="UP000306575"/>
    </source>
</evidence>
<evidence type="ECO:0000313" key="1">
    <source>
        <dbReference type="EMBL" id="TKZ17254.1"/>
    </source>
</evidence>
<protein>
    <submittedName>
        <fullName evidence="1">Uncharacterized protein</fullName>
    </submittedName>
</protein>
<accession>A0A4U7MY72</accession>
<keyword evidence="2" id="KW-1185">Reference proteome</keyword>
<proteinExistence type="predicted"/>
<comment type="caution">
    <text evidence="1">The sequence shown here is derived from an EMBL/GenBank/DDBJ whole genome shotgun (WGS) entry which is preliminary data.</text>
</comment>
<dbReference type="RefSeq" id="WP_138017134.1">
    <property type="nucleotide sequence ID" value="NZ_SULI01000024.1"/>
</dbReference>
<gene>
    <name evidence="1" type="ORF">FAP39_14670</name>
</gene>
<dbReference type="AlphaFoldDB" id="A0A4U7MY72"/>